<comment type="subcellular location">
    <subcellularLocation>
        <location evidence="1">Endoplasmic reticulum membrane</location>
    </subcellularLocation>
</comment>
<protein>
    <recommendedName>
        <fullName evidence="10">GDP-Man:Man(1)GlcNAc(2)-PP-Dol alpha-1,3-mannosyltransferase</fullName>
        <ecNumber evidence="4">2.4.1.132</ecNumber>
        <ecNumber evidence="3">2.4.1.257</ecNumber>
    </recommendedName>
    <alternativeName>
        <fullName evidence="12">GDP-Man:Man(1)GlcNAc(2)-PP-dolichol mannosyltransferase</fullName>
    </alternativeName>
    <alternativeName>
        <fullName evidence="11">GDP-Man:Man(2)GlcNAc(2)-PP-Dol alpha-1,6-mannosyltransferase</fullName>
    </alternativeName>
</protein>
<sequence length="372" mass="42986">MKIALVHDFLNQYGGAERVLEAIHEIFPYAHVYTSLYDPTKLPLRMRNWDIRPFNLPKLPLAHFLKYYTAFYPFLFESLDLREYDLVISSTAFFAKGVIVKPGAVHISYTHTPPRFLYHYQAETGKRELLFYRPILAVLDNFFRIWDYRAGQRPDFMVVNSWEVAKRVKKFYRRDSTVIYPPVELPQRSEVRGQRLEREFYYLVVSRLLSYKRVDLAVEAANRLKVPLKIAGTGKEGSRLKKMAGPTVEFLGFVSDDKLSALYSNCQAVVFPTNEDFGIVPVEAMYFGKPVLALAKGGALETVIAGKTGEFFREETVDSLISAWETFDPSKYKANDCIAQAGRFSKDRFQKEFRAFVEKRSRPKLIGLNPEF</sequence>
<organism evidence="17">
    <name type="scientific">candidate division WWE3 bacterium</name>
    <dbReference type="NCBI Taxonomy" id="2053526"/>
    <lineage>
        <taxon>Bacteria</taxon>
        <taxon>Katanobacteria</taxon>
    </lineage>
</organism>
<proteinExistence type="predicted"/>
<reference evidence="17" key="1">
    <citation type="journal article" date="2020" name="mSystems">
        <title>Genome- and Community-Level Interaction Insights into Carbon Utilization and Element Cycling Functions of Hydrothermarchaeota in Hydrothermal Sediment.</title>
        <authorList>
            <person name="Zhou Z."/>
            <person name="Liu Y."/>
            <person name="Xu W."/>
            <person name="Pan J."/>
            <person name="Luo Z.H."/>
            <person name="Li M."/>
        </authorList>
    </citation>
    <scope>NUCLEOTIDE SEQUENCE [LARGE SCALE GENOMIC DNA]</scope>
    <source>
        <strain evidence="17">SpSt-361</strain>
    </source>
</reference>
<keyword evidence="6" id="KW-0812">Transmembrane</keyword>
<evidence type="ECO:0000259" key="16">
    <source>
        <dbReference type="Pfam" id="PF13439"/>
    </source>
</evidence>
<gene>
    <name evidence="17" type="ORF">ENR01_01205</name>
</gene>
<dbReference type="AlphaFoldDB" id="A0A831Z2I4"/>
<dbReference type="EC" id="2.4.1.257" evidence="3"/>
<comment type="pathway">
    <text evidence="2">Protein modification; protein glycosylation.</text>
</comment>
<feature type="domain" description="Glycosyltransferase subfamily 4-like N-terminal" evidence="16">
    <location>
        <begin position="14"/>
        <end position="185"/>
    </location>
</feature>
<evidence type="ECO:0000256" key="7">
    <source>
        <dbReference type="ARBA" id="ARBA00022824"/>
    </source>
</evidence>
<keyword evidence="5 17" id="KW-0808">Transferase</keyword>
<keyword evidence="8" id="KW-1133">Transmembrane helix</keyword>
<feature type="domain" description="Glycosyl transferase family 1" evidence="15">
    <location>
        <begin position="197"/>
        <end position="327"/>
    </location>
</feature>
<evidence type="ECO:0000256" key="10">
    <source>
        <dbReference type="ARBA" id="ARBA00032047"/>
    </source>
</evidence>
<evidence type="ECO:0000256" key="9">
    <source>
        <dbReference type="ARBA" id="ARBA00023136"/>
    </source>
</evidence>
<dbReference type="InterPro" id="IPR001296">
    <property type="entry name" value="Glyco_trans_1"/>
</dbReference>
<keyword evidence="9" id="KW-0472">Membrane</keyword>
<dbReference type="InterPro" id="IPR028098">
    <property type="entry name" value="Glyco_trans_4-like_N"/>
</dbReference>
<comment type="catalytic activity">
    <reaction evidence="13">
        <text>a beta-D-Man-(1-&gt;4)-beta-D-GlcNAc-(1-&gt;4)-alpha-D-GlcNAc-diphospho-di-trans,poly-cis-dolichol + GDP-alpha-D-mannose = an alpha-D-Man-(1-&gt;3)-beta-D-Man-(1-&gt;4)-beta-D-GlcNAc-(1-&gt;4)-alpha-D-GlcNAc-diphospho-di-trans,poly-cis-dolichol + GDP + H(+)</text>
        <dbReference type="Rhea" id="RHEA:29515"/>
        <dbReference type="Rhea" id="RHEA-COMP:19511"/>
        <dbReference type="Rhea" id="RHEA-COMP:19513"/>
        <dbReference type="ChEBI" id="CHEBI:15378"/>
        <dbReference type="ChEBI" id="CHEBI:57527"/>
        <dbReference type="ChEBI" id="CHEBI:58189"/>
        <dbReference type="ChEBI" id="CHEBI:58472"/>
        <dbReference type="ChEBI" id="CHEBI:132510"/>
        <dbReference type="EC" id="2.4.1.132"/>
    </reaction>
    <physiologicalReaction direction="left-to-right" evidence="13">
        <dbReference type="Rhea" id="RHEA:29516"/>
    </physiologicalReaction>
</comment>
<dbReference type="GO" id="GO:0102704">
    <property type="term" value="F:GDP-Man:Man(2)GlcNAc(2)-PP-Dol alpha-1,6-mannosyltransferase activity"/>
    <property type="evidence" value="ECO:0007669"/>
    <property type="project" value="UniProtKB-EC"/>
</dbReference>
<evidence type="ECO:0000256" key="8">
    <source>
        <dbReference type="ARBA" id="ARBA00022989"/>
    </source>
</evidence>
<dbReference type="GO" id="GO:0004378">
    <property type="term" value="F:GDP-Man:Man(1)GlcNAc(2)-PP-Dol alpha-1,3-mannosyltransferase activity"/>
    <property type="evidence" value="ECO:0007669"/>
    <property type="project" value="UniProtKB-EC"/>
</dbReference>
<comment type="caution">
    <text evidence="17">The sequence shown here is derived from an EMBL/GenBank/DDBJ whole genome shotgun (WGS) entry which is preliminary data.</text>
</comment>
<comment type="catalytic activity">
    <reaction evidence="14">
        <text>an alpha-D-Man-(1-&gt;3)-beta-D-Man-(1-&gt;4)-beta-D-GlcNAc-(1-&gt;4)-alpha-D-GlcNAc-diphospho-di-trans,poly-cis-dolichol + GDP-alpha-D-mannose = an alpha-D-Man-(1-&gt;3)-[alpha-D-Man-(1-&gt;6)]-beta-D-Man-(1-&gt;4)-beta-D-GlcNAc-(1-&gt;4)-alpha-D-GlcNAc-diphospho-di-trans,poly-cis-dolichol + GDP + H(+)</text>
        <dbReference type="Rhea" id="RHEA:29519"/>
        <dbReference type="Rhea" id="RHEA-COMP:19513"/>
        <dbReference type="Rhea" id="RHEA-COMP:19515"/>
        <dbReference type="ChEBI" id="CHEBI:15378"/>
        <dbReference type="ChEBI" id="CHEBI:57527"/>
        <dbReference type="ChEBI" id="CHEBI:58189"/>
        <dbReference type="ChEBI" id="CHEBI:132510"/>
        <dbReference type="ChEBI" id="CHEBI:132511"/>
        <dbReference type="EC" id="2.4.1.257"/>
    </reaction>
    <physiologicalReaction direction="left-to-right" evidence="14">
        <dbReference type="Rhea" id="RHEA:29520"/>
    </physiologicalReaction>
</comment>
<dbReference type="GO" id="GO:0012505">
    <property type="term" value="C:endomembrane system"/>
    <property type="evidence" value="ECO:0007669"/>
    <property type="project" value="TreeGrafter"/>
</dbReference>
<evidence type="ECO:0000256" key="2">
    <source>
        <dbReference type="ARBA" id="ARBA00004922"/>
    </source>
</evidence>
<evidence type="ECO:0000313" key="17">
    <source>
        <dbReference type="EMBL" id="HEX61762.1"/>
    </source>
</evidence>
<evidence type="ECO:0000256" key="12">
    <source>
        <dbReference type="ARBA" id="ARBA00032874"/>
    </source>
</evidence>
<evidence type="ECO:0000256" key="13">
    <source>
        <dbReference type="ARBA" id="ARBA00045103"/>
    </source>
</evidence>
<evidence type="ECO:0000256" key="11">
    <source>
        <dbReference type="ARBA" id="ARBA00032333"/>
    </source>
</evidence>
<dbReference type="PANTHER" id="PTHR45918">
    <property type="entry name" value="ALPHA-1,3/1,6-MANNOSYLTRANSFERASE ALG2"/>
    <property type="match status" value="1"/>
</dbReference>
<dbReference type="EMBL" id="DSPJ01000036">
    <property type="protein sequence ID" value="HEX61762.1"/>
    <property type="molecule type" value="Genomic_DNA"/>
</dbReference>
<dbReference type="PANTHER" id="PTHR45918:SF1">
    <property type="entry name" value="ALPHA-1,3_1,6-MANNOSYLTRANSFERASE ALG2"/>
    <property type="match status" value="1"/>
</dbReference>
<evidence type="ECO:0000256" key="6">
    <source>
        <dbReference type="ARBA" id="ARBA00022692"/>
    </source>
</evidence>
<evidence type="ECO:0000256" key="5">
    <source>
        <dbReference type="ARBA" id="ARBA00022679"/>
    </source>
</evidence>
<name>A0A831Z2I4_UNCKA</name>
<dbReference type="SUPFAM" id="SSF53756">
    <property type="entry name" value="UDP-Glycosyltransferase/glycogen phosphorylase"/>
    <property type="match status" value="1"/>
</dbReference>
<evidence type="ECO:0000256" key="4">
    <source>
        <dbReference type="ARBA" id="ARBA00012649"/>
    </source>
</evidence>
<dbReference type="Pfam" id="PF13439">
    <property type="entry name" value="Glyco_transf_4"/>
    <property type="match status" value="1"/>
</dbReference>
<dbReference type="Pfam" id="PF00534">
    <property type="entry name" value="Glycos_transf_1"/>
    <property type="match status" value="1"/>
</dbReference>
<evidence type="ECO:0000256" key="3">
    <source>
        <dbReference type="ARBA" id="ARBA00011969"/>
    </source>
</evidence>
<evidence type="ECO:0000256" key="1">
    <source>
        <dbReference type="ARBA" id="ARBA00004586"/>
    </source>
</evidence>
<dbReference type="Gene3D" id="3.40.50.2000">
    <property type="entry name" value="Glycogen Phosphorylase B"/>
    <property type="match status" value="2"/>
</dbReference>
<dbReference type="EC" id="2.4.1.132" evidence="4"/>
<evidence type="ECO:0000256" key="14">
    <source>
        <dbReference type="ARBA" id="ARBA00045104"/>
    </source>
</evidence>
<accession>A0A831Z2I4</accession>
<dbReference type="InterPro" id="IPR027054">
    <property type="entry name" value="ALG2"/>
</dbReference>
<keyword evidence="7" id="KW-0256">Endoplasmic reticulum</keyword>
<evidence type="ECO:0000259" key="15">
    <source>
        <dbReference type="Pfam" id="PF00534"/>
    </source>
</evidence>